<dbReference type="GeneID" id="97215692"/>
<evidence type="ECO:0000313" key="1">
    <source>
        <dbReference type="EMBL" id="ASV66067.1"/>
    </source>
</evidence>
<organism evidence="1 2">
    <name type="scientific">Cytobacillus kochii</name>
    <dbReference type="NCBI Taxonomy" id="859143"/>
    <lineage>
        <taxon>Bacteria</taxon>
        <taxon>Bacillati</taxon>
        <taxon>Bacillota</taxon>
        <taxon>Bacilli</taxon>
        <taxon>Bacillales</taxon>
        <taxon>Bacillaceae</taxon>
        <taxon>Cytobacillus</taxon>
    </lineage>
</organism>
<name>A0A248TD04_9BACI</name>
<dbReference type="Proteomes" id="UP000215137">
    <property type="component" value="Chromosome"/>
</dbReference>
<protein>
    <submittedName>
        <fullName evidence="1">Regulator</fullName>
    </submittedName>
</protein>
<dbReference type="InterPro" id="IPR023378">
    <property type="entry name" value="YheA/YmcA-like_dom_sf"/>
</dbReference>
<dbReference type="OrthoDB" id="2157513at2"/>
<proteinExistence type="predicted"/>
<gene>
    <name evidence="1" type="ORF">CKF48_01230</name>
</gene>
<accession>A0A248TD04</accession>
<dbReference type="InterPro" id="IPR010368">
    <property type="entry name" value="Com_YlbF"/>
</dbReference>
<reference evidence="1 2" key="1">
    <citation type="submission" date="2017-08" db="EMBL/GenBank/DDBJ databases">
        <title>Complete Genome Sequence of Bacillus kochii Oregon-R-modENCODE STRAIN BDGP4, isolated from Drosophila melanogaster gut.</title>
        <authorList>
            <person name="Wan K.H."/>
            <person name="Yu C."/>
            <person name="Park S."/>
            <person name="Hammonds A.S."/>
            <person name="Booth B.W."/>
            <person name="Celniker S.E."/>
        </authorList>
    </citation>
    <scope>NUCLEOTIDE SEQUENCE [LARGE SCALE GENOMIC DNA]</scope>
    <source>
        <strain evidence="1 2">BDGP4</strain>
    </source>
</reference>
<dbReference type="SUPFAM" id="SSF158622">
    <property type="entry name" value="YheA/YmcA-like"/>
    <property type="match status" value="1"/>
</dbReference>
<dbReference type="PANTHER" id="PTHR38448">
    <property type="entry name" value="REGULATORY PROTEIN YLBF-RELATED"/>
    <property type="match status" value="1"/>
</dbReference>
<dbReference type="RefSeq" id="WP_095369642.1">
    <property type="nucleotide sequence ID" value="NZ_CANMJM010000002.1"/>
</dbReference>
<dbReference type="EMBL" id="CP022983">
    <property type="protein sequence ID" value="ASV66067.1"/>
    <property type="molecule type" value="Genomic_DNA"/>
</dbReference>
<dbReference type="PANTHER" id="PTHR38448:SF2">
    <property type="entry name" value="REGULATORY PROTEIN YLBF"/>
    <property type="match status" value="1"/>
</dbReference>
<dbReference type="AlphaFoldDB" id="A0A248TD04"/>
<dbReference type="KEGG" id="bko:CKF48_01230"/>
<keyword evidence="2" id="KW-1185">Reference proteome</keyword>
<dbReference type="InterPro" id="IPR052767">
    <property type="entry name" value="Bact_com_dev_regulator"/>
</dbReference>
<dbReference type="Gene3D" id="1.20.1500.10">
    <property type="entry name" value="YheA/YmcA-like"/>
    <property type="match status" value="1"/>
</dbReference>
<evidence type="ECO:0000313" key="2">
    <source>
        <dbReference type="Proteomes" id="UP000215137"/>
    </source>
</evidence>
<sequence length="146" mass="16580">MLATLERLEILDVADEIVTMIVKSEEATQYKQCLKEMQSNPETQEKIRQFVEMKDLYEDVQRFGKYHPDYKRVTMSIRQLKREMDMDPYVAAYRQSETELQSLLDEISVIISHSVSQHIKVPTGNPFFDNACSGGCGSGGACSCSA</sequence>
<dbReference type="Pfam" id="PF06133">
    <property type="entry name" value="Com_YlbF"/>
    <property type="match status" value="1"/>
</dbReference>